<organism evidence="1 2">
    <name type="scientific">Modicella reniformis</name>
    <dbReference type="NCBI Taxonomy" id="1440133"/>
    <lineage>
        <taxon>Eukaryota</taxon>
        <taxon>Fungi</taxon>
        <taxon>Fungi incertae sedis</taxon>
        <taxon>Mucoromycota</taxon>
        <taxon>Mortierellomycotina</taxon>
        <taxon>Mortierellomycetes</taxon>
        <taxon>Mortierellales</taxon>
        <taxon>Mortierellaceae</taxon>
        <taxon>Modicella</taxon>
    </lineage>
</organism>
<sequence length="117" mass="12842">MEGGIPHLNSLFANAPKLASLGLESTWKSLAAVYNAILEHQTYPIDFFSRGGNVLRIPFPPIDSAQSRISVQNPDQLFKVHGGQIETFWFEDGMRGSVLNALAEATQSGSRLKELNI</sequence>
<proteinExistence type="predicted"/>
<accession>A0A9P6IJT4</accession>
<feature type="non-terminal residue" evidence="1">
    <location>
        <position position="117"/>
    </location>
</feature>
<reference evidence="1" key="1">
    <citation type="journal article" date="2020" name="Fungal Divers.">
        <title>Resolving the Mortierellaceae phylogeny through synthesis of multi-gene phylogenetics and phylogenomics.</title>
        <authorList>
            <person name="Vandepol N."/>
            <person name="Liber J."/>
            <person name="Desiro A."/>
            <person name="Na H."/>
            <person name="Kennedy M."/>
            <person name="Barry K."/>
            <person name="Grigoriev I.V."/>
            <person name="Miller A.N."/>
            <person name="O'Donnell K."/>
            <person name="Stajich J.E."/>
            <person name="Bonito G."/>
        </authorList>
    </citation>
    <scope>NUCLEOTIDE SEQUENCE</scope>
    <source>
        <strain evidence="1">MES-2147</strain>
    </source>
</reference>
<name>A0A9P6IJT4_9FUNG</name>
<evidence type="ECO:0000313" key="2">
    <source>
        <dbReference type="Proteomes" id="UP000749646"/>
    </source>
</evidence>
<dbReference type="Proteomes" id="UP000749646">
    <property type="component" value="Unassembled WGS sequence"/>
</dbReference>
<gene>
    <name evidence="1" type="ORF">BGZ65_008773</name>
</gene>
<comment type="caution">
    <text evidence="1">The sequence shown here is derived from an EMBL/GenBank/DDBJ whole genome shotgun (WGS) entry which is preliminary data.</text>
</comment>
<dbReference type="EMBL" id="JAAAHW010010683">
    <property type="protein sequence ID" value="KAF9923612.1"/>
    <property type="molecule type" value="Genomic_DNA"/>
</dbReference>
<dbReference type="OrthoDB" id="2434002at2759"/>
<protein>
    <submittedName>
        <fullName evidence="1">Uncharacterized protein</fullName>
    </submittedName>
</protein>
<dbReference type="AlphaFoldDB" id="A0A9P6IJT4"/>
<keyword evidence="2" id="KW-1185">Reference proteome</keyword>
<evidence type="ECO:0000313" key="1">
    <source>
        <dbReference type="EMBL" id="KAF9923612.1"/>
    </source>
</evidence>